<evidence type="ECO:0000313" key="8">
    <source>
        <dbReference type="EMBL" id="SIQ32251.1"/>
    </source>
</evidence>
<dbReference type="OrthoDB" id="9804504at2"/>
<dbReference type="CDD" id="cd04095">
    <property type="entry name" value="CysN_NoDQ_III"/>
    <property type="match status" value="1"/>
</dbReference>
<evidence type="ECO:0000256" key="6">
    <source>
        <dbReference type="ARBA" id="ARBA00023134"/>
    </source>
</evidence>
<dbReference type="SUPFAM" id="SSF52540">
    <property type="entry name" value="P-loop containing nucleoside triphosphate hydrolases"/>
    <property type="match status" value="1"/>
</dbReference>
<dbReference type="EMBL" id="FTNC01000003">
    <property type="protein sequence ID" value="SIQ32251.1"/>
    <property type="molecule type" value="Genomic_DNA"/>
</dbReference>
<dbReference type="InterPro" id="IPR044139">
    <property type="entry name" value="CysN_NoDQ_III"/>
</dbReference>
<sequence>MNKTTEEQDLNLVIAGHVDHGKSTIIGRMLADTDSLPDGKLEQVKETCRKNSKPFEYAFLLDALKDEQAQGITIDSARVFFQTDYRQYIILDAPGHIEFLKNMVTGAARAEAALLVIDASEGVKENSRRHGYMLSMLGIKQIAVVVNKMDLVDYDQDTYNEIVEEYTDFLAEIGLEAERFIPVSGMLGDNVADRSENMDWFKGKTVLEQLDSFENAALPHNKPYRMPVQDVYKFTKGGDDRRIVAGTVAAGELNIGDEVVFYPSGKKSTVKSIEGFEEDKQHKVKVGKATGFTLDEQIYITRGELASRADEAEPKVSARIKANLFWLARQDLVKDKVYHLKLGTAKVKARLEKINRVIDASNLNQDEAKEKIERHDVAEVVFKLDKAMAFDLAGEIEETSRFVIVDDFEIAGGGIISEALEDEQSWVREKVMRRNYNWEQSLISREERAEKYNQKSTLVLITGEEDVGKKPTAKALEKRLFNDGKVVYFLGIGNLLYGVDADIKNGDNSHKEEHLRRLAEVSHLMLDAGAILVVTAVELTQSDLELIKTTVNPQQIETVWLGDRVTTDLEFDLHIPEFTSEEQVSAQIKGLLQDRGIIFRPW</sequence>
<keyword evidence="2" id="KW-0808">Transferase</keyword>
<dbReference type="STRING" id="56779.SAMN05421834_103101"/>
<evidence type="ECO:0000313" key="9">
    <source>
        <dbReference type="Proteomes" id="UP000185669"/>
    </source>
</evidence>
<keyword evidence="6" id="KW-0342">GTP-binding</keyword>
<dbReference type="InterPro" id="IPR000795">
    <property type="entry name" value="T_Tr_GTP-bd_dom"/>
</dbReference>
<dbReference type="InterPro" id="IPR027417">
    <property type="entry name" value="P-loop_NTPase"/>
</dbReference>
<dbReference type="InterPro" id="IPR009000">
    <property type="entry name" value="Transl_B-barrel_sf"/>
</dbReference>
<dbReference type="Pfam" id="PF00009">
    <property type="entry name" value="GTP_EFTU"/>
    <property type="match status" value="1"/>
</dbReference>
<keyword evidence="3" id="KW-0548">Nucleotidyltransferase</keyword>
<name>A0A1N6RTZ1_9FIRM</name>
<dbReference type="GO" id="GO:0005525">
    <property type="term" value="F:GTP binding"/>
    <property type="evidence" value="ECO:0007669"/>
    <property type="project" value="UniProtKB-KW"/>
</dbReference>
<dbReference type="SUPFAM" id="SSF50447">
    <property type="entry name" value="Translation proteins"/>
    <property type="match status" value="1"/>
</dbReference>
<accession>A0A1N6RTZ1</accession>
<dbReference type="NCBIfam" id="TIGR02034">
    <property type="entry name" value="CysN"/>
    <property type="match status" value="1"/>
</dbReference>
<dbReference type="PRINTS" id="PR00315">
    <property type="entry name" value="ELONGATNFCT"/>
</dbReference>
<dbReference type="GO" id="GO:0006790">
    <property type="term" value="P:sulfur compound metabolic process"/>
    <property type="evidence" value="ECO:0007669"/>
    <property type="project" value="InterPro"/>
</dbReference>
<evidence type="ECO:0000256" key="1">
    <source>
        <dbReference type="ARBA" id="ARBA00012391"/>
    </source>
</evidence>
<protein>
    <recommendedName>
        <fullName evidence="1">sulfate adenylyltransferase</fullName>
        <ecNumber evidence="1">2.7.7.4</ecNumber>
    </recommendedName>
</protein>
<evidence type="ECO:0000259" key="7">
    <source>
        <dbReference type="PROSITE" id="PS51722"/>
    </source>
</evidence>
<dbReference type="Gene3D" id="3.40.50.300">
    <property type="entry name" value="P-loop containing nucleotide triphosphate hydrolases"/>
    <property type="match status" value="2"/>
</dbReference>
<dbReference type="InterPro" id="IPR059117">
    <property type="entry name" value="APS_kinase_dom"/>
</dbReference>
<dbReference type="PROSITE" id="PS51722">
    <property type="entry name" value="G_TR_2"/>
    <property type="match status" value="1"/>
</dbReference>
<gene>
    <name evidence="8" type="ORF">SAMN05421834_103101</name>
</gene>
<dbReference type="InterPro" id="IPR050100">
    <property type="entry name" value="TRAFAC_GTPase_members"/>
</dbReference>
<dbReference type="Gene3D" id="2.40.30.10">
    <property type="entry name" value="Translation factors"/>
    <property type="match status" value="2"/>
</dbReference>
<dbReference type="Proteomes" id="UP000185669">
    <property type="component" value="Unassembled WGS sequence"/>
</dbReference>
<dbReference type="Pfam" id="PF22594">
    <property type="entry name" value="GTP-eEF1A_C"/>
    <property type="match status" value="1"/>
</dbReference>
<dbReference type="InterPro" id="IPR031157">
    <property type="entry name" value="G_TR_CS"/>
</dbReference>
<evidence type="ECO:0000256" key="2">
    <source>
        <dbReference type="ARBA" id="ARBA00022679"/>
    </source>
</evidence>
<feature type="domain" description="Tr-type G" evidence="7">
    <location>
        <begin position="7"/>
        <end position="220"/>
    </location>
</feature>
<dbReference type="SUPFAM" id="SSF50465">
    <property type="entry name" value="EF-Tu/eEF-1alpha/eIF2-gamma C-terminal domain"/>
    <property type="match status" value="1"/>
</dbReference>
<dbReference type="GO" id="GO:0005524">
    <property type="term" value="F:ATP binding"/>
    <property type="evidence" value="ECO:0007669"/>
    <property type="project" value="UniProtKB-KW"/>
</dbReference>
<dbReference type="InterPro" id="IPR054696">
    <property type="entry name" value="GTP-eEF1A_C"/>
</dbReference>
<dbReference type="AlphaFoldDB" id="A0A1N6RTZ1"/>
<evidence type="ECO:0000256" key="4">
    <source>
        <dbReference type="ARBA" id="ARBA00022741"/>
    </source>
</evidence>
<dbReference type="EC" id="2.7.7.4" evidence="1"/>
<dbReference type="PROSITE" id="PS00301">
    <property type="entry name" value="G_TR_1"/>
    <property type="match status" value="1"/>
</dbReference>
<keyword evidence="5" id="KW-0067">ATP-binding</keyword>
<dbReference type="GO" id="GO:0003924">
    <property type="term" value="F:GTPase activity"/>
    <property type="evidence" value="ECO:0007669"/>
    <property type="project" value="InterPro"/>
</dbReference>
<organism evidence="8 9">
    <name type="scientific">Halanaerobium kushneri</name>
    <dbReference type="NCBI Taxonomy" id="56779"/>
    <lineage>
        <taxon>Bacteria</taxon>
        <taxon>Bacillati</taxon>
        <taxon>Bacillota</taxon>
        <taxon>Clostridia</taxon>
        <taxon>Halanaerobiales</taxon>
        <taxon>Halanaerobiaceae</taxon>
        <taxon>Halanaerobium</taxon>
    </lineage>
</organism>
<dbReference type="PANTHER" id="PTHR23115">
    <property type="entry name" value="TRANSLATION FACTOR"/>
    <property type="match status" value="1"/>
</dbReference>
<dbReference type="CDD" id="cd04166">
    <property type="entry name" value="CysN_ATPS"/>
    <property type="match status" value="1"/>
</dbReference>
<reference evidence="9" key="1">
    <citation type="submission" date="2017-01" db="EMBL/GenBank/DDBJ databases">
        <authorList>
            <person name="Varghese N."/>
            <person name="Submissions S."/>
        </authorList>
    </citation>
    <scope>NUCLEOTIDE SEQUENCE [LARGE SCALE GENOMIC DNA]</scope>
    <source>
        <strain evidence="9">ATCC 700103</strain>
    </source>
</reference>
<dbReference type="InterPro" id="IPR011779">
    <property type="entry name" value="SO4_adenylTrfase_lsu"/>
</dbReference>
<dbReference type="InterPro" id="IPR041757">
    <property type="entry name" value="CysN_GTP-bd"/>
</dbReference>
<dbReference type="GO" id="GO:0004781">
    <property type="term" value="F:sulfate adenylyltransferase (ATP) activity"/>
    <property type="evidence" value="ECO:0007669"/>
    <property type="project" value="UniProtKB-EC"/>
</dbReference>
<keyword evidence="9" id="KW-1185">Reference proteome</keyword>
<evidence type="ECO:0000256" key="5">
    <source>
        <dbReference type="ARBA" id="ARBA00022840"/>
    </source>
</evidence>
<dbReference type="Pfam" id="PF01583">
    <property type="entry name" value="APS_kinase"/>
    <property type="match status" value="1"/>
</dbReference>
<dbReference type="InterPro" id="IPR009001">
    <property type="entry name" value="Transl_elong_EF1A/Init_IF2_C"/>
</dbReference>
<evidence type="ECO:0000256" key="3">
    <source>
        <dbReference type="ARBA" id="ARBA00022695"/>
    </source>
</evidence>
<dbReference type="RefSeq" id="WP_076543957.1">
    <property type="nucleotide sequence ID" value="NZ_FTNC01000003.1"/>
</dbReference>
<proteinExistence type="predicted"/>
<keyword evidence="4" id="KW-0547">Nucleotide-binding</keyword>